<dbReference type="InterPro" id="IPR010488">
    <property type="entry name" value="Zeta_toxin_domain"/>
</dbReference>
<comment type="catalytic activity">
    <reaction evidence="6">
        <text>UDP-N-acetyl-alpha-D-glucosamine + ATP = UDP-N-acetyl-alpha-D-glucosamine 3'-phosphate + ADP + H(+)</text>
        <dbReference type="Rhea" id="RHEA:32671"/>
        <dbReference type="ChEBI" id="CHEBI:15378"/>
        <dbReference type="ChEBI" id="CHEBI:30616"/>
        <dbReference type="ChEBI" id="CHEBI:57705"/>
        <dbReference type="ChEBI" id="CHEBI:64353"/>
        <dbReference type="ChEBI" id="CHEBI:456216"/>
        <dbReference type="EC" id="2.7.1.176"/>
    </reaction>
</comment>
<gene>
    <name evidence="8" type="ORF">JNB61_12745</name>
</gene>
<comment type="caution">
    <text evidence="8">The sequence shown here is derived from an EMBL/GenBank/DDBJ whole genome shotgun (WGS) entry which is preliminary data.</text>
</comment>
<dbReference type="InterPro" id="IPR027417">
    <property type="entry name" value="P-loop_NTPase"/>
</dbReference>
<keyword evidence="3" id="KW-0547">Nucleotide-binding</keyword>
<sequence length="280" mass="30222">MNRDPIAQDVARELEALAKGGAHDAGGPRATFHLYSLTEQVRRAAEVVPAYLERDPDVGRDGQAAIVTAGPPGAGKTTALESAGLLSGSFRNIDADVVKDMLIERALHDGIFNDLLSRRLADGRPVRPRELAGLVHHESTAITHNLTQLCARRGENILVQGTLAWDQQPRVLLNMLEESEYASLTIVDVEVNLALALERALDRWWLGRVDASDPMGGRFTPSHVIEGLYLPDGSTKCRTNAEFMLAMSGQIPATLRVLSTDGDISTEVVKMRAGGLDATG</sequence>
<dbReference type="RefSeq" id="WP_220339848.1">
    <property type="nucleotide sequence ID" value="NZ_JAEUAX010000006.1"/>
</dbReference>
<dbReference type="SUPFAM" id="SSF52540">
    <property type="entry name" value="P-loop containing nucleoside triphosphate hydrolases"/>
    <property type="match status" value="1"/>
</dbReference>
<dbReference type="Proteomes" id="UP000777440">
    <property type="component" value="Unassembled WGS sequence"/>
</dbReference>
<comment type="similarity">
    <text evidence="1">Belongs to the zeta toxin family.</text>
</comment>
<protein>
    <recommendedName>
        <fullName evidence="5">UDP-N-acetylglucosamine kinase</fullName>
        <ecNumber evidence="2">2.7.1.176</ecNumber>
    </recommendedName>
    <alternativeName>
        <fullName evidence="5">UDP-N-acetylglucosamine kinase</fullName>
    </alternativeName>
</protein>
<evidence type="ECO:0000259" key="7">
    <source>
        <dbReference type="Pfam" id="PF06414"/>
    </source>
</evidence>
<evidence type="ECO:0000256" key="3">
    <source>
        <dbReference type="ARBA" id="ARBA00022741"/>
    </source>
</evidence>
<dbReference type="Gene3D" id="3.40.50.300">
    <property type="entry name" value="P-loop containing nucleotide triphosphate hydrolases"/>
    <property type="match status" value="1"/>
</dbReference>
<organism evidence="8 9">
    <name type="scientific">Microbacterium ureisolvens</name>
    <dbReference type="NCBI Taxonomy" id="2781186"/>
    <lineage>
        <taxon>Bacteria</taxon>
        <taxon>Bacillati</taxon>
        <taxon>Actinomycetota</taxon>
        <taxon>Actinomycetes</taxon>
        <taxon>Micrococcales</taxon>
        <taxon>Microbacteriaceae</taxon>
        <taxon>Microbacterium</taxon>
    </lineage>
</organism>
<dbReference type="EC" id="2.7.1.176" evidence="2"/>
<dbReference type="Pfam" id="PF06414">
    <property type="entry name" value="Zeta_toxin"/>
    <property type="match status" value="1"/>
</dbReference>
<keyword evidence="9" id="KW-1185">Reference proteome</keyword>
<reference evidence="8 9" key="1">
    <citation type="journal article" date="2021" name="MBio">
        <title>Poor Competitiveness of Bradyrhizobium in Pigeon Pea Root Colonization in Indian Soils.</title>
        <authorList>
            <person name="Chalasani D."/>
            <person name="Basu A."/>
            <person name="Pullabhotla S.V.S.R.N."/>
            <person name="Jorrin B."/>
            <person name="Neal A.L."/>
            <person name="Poole P.S."/>
            <person name="Podile A.R."/>
            <person name="Tkacz A."/>
        </authorList>
    </citation>
    <scope>NUCLEOTIDE SEQUENCE [LARGE SCALE GENOMIC DNA]</scope>
    <source>
        <strain evidence="8 9">HU12</strain>
    </source>
</reference>
<evidence type="ECO:0000256" key="6">
    <source>
        <dbReference type="ARBA" id="ARBA00048178"/>
    </source>
</evidence>
<accession>A0ABS7HZY3</accession>
<proteinExistence type="inferred from homology"/>
<dbReference type="EMBL" id="JAEUAX010000006">
    <property type="protein sequence ID" value="MBW9110643.1"/>
    <property type="molecule type" value="Genomic_DNA"/>
</dbReference>
<name>A0ABS7HZY3_9MICO</name>
<evidence type="ECO:0000313" key="9">
    <source>
        <dbReference type="Proteomes" id="UP000777440"/>
    </source>
</evidence>
<evidence type="ECO:0000256" key="1">
    <source>
        <dbReference type="ARBA" id="ARBA00009104"/>
    </source>
</evidence>
<feature type="domain" description="Zeta toxin" evidence="7">
    <location>
        <begin position="64"/>
        <end position="229"/>
    </location>
</feature>
<evidence type="ECO:0000313" key="8">
    <source>
        <dbReference type="EMBL" id="MBW9110643.1"/>
    </source>
</evidence>
<evidence type="ECO:0000256" key="4">
    <source>
        <dbReference type="ARBA" id="ARBA00022840"/>
    </source>
</evidence>
<keyword evidence="4" id="KW-0067">ATP-binding</keyword>
<evidence type="ECO:0000256" key="5">
    <source>
        <dbReference type="ARBA" id="ARBA00032897"/>
    </source>
</evidence>
<evidence type="ECO:0000256" key="2">
    <source>
        <dbReference type="ARBA" id="ARBA00011963"/>
    </source>
</evidence>